<evidence type="ECO:0000313" key="2">
    <source>
        <dbReference type="Proteomes" id="UP001476950"/>
    </source>
</evidence>
<proteinExistence type="predicted"/>
<dbReference type="Proteomes" id="UP001476950">
    <property type="component" value="Unassembled WGS sequence"/>
</dbReference>
<gene>
    <name evidence="1" type="ORF">NDI38_00445</name>
</gene>
<keyword evidence="2" id="KW-1185">Reference proteome</keyword>
<dbReference type="EMBL" id="JAMPLM010000001">
    <property type="protein sequence ID" value="MEP1056885.1"/>
    <property type="molecule type" value="Genomic_DNA"/>
</dbReference>
<comment type="caution">
    <text evidence="1">The sequence shown here is derived from an EMBL/GenBank/DDBJ whole genome shotgun (WGS) entry which is preliminary data.</text>
</comment>
<sequence>MNIDKQIQELINDAPQDGNTPALVTAIAPVLKSLASQLRHEQYYIVQTLDQDWAITTLQNQSQVELEKNVIYAFSSLKDVSNSPYPMHDPQMIALPIPVTHILFQMLAMEIIHSIIFFDTPGNTVTGTEIQREHVSELIASYLAQTQGMPDSELPPNIA</sequence>
<accession>A0ABV0KCE0</accession>
<reference evidence="1 2" key="1">
    <citation type="submission" date="2022-04" db="EMBL/GenBank/DDBJ databases">
        <title>Positive selection, recombination, and allopatry shape intraspecific diversity of widespread and dominant cyanobacteria.</title>
        <authorList>
            <person name="Wei J."/>
            <person name="Shu W."/>
            <person name="Hu C."/>
        </authorList>
    </citation>
    <scope>NUCLEOTIDE SEQUENCE [LARGE SCALE GENOMIC DNA]</scope>
    <source>
        <strain evidence="1 2">AS-A4</strain>
    </source>
</reference>
<organism evidence="1 2">
    <name type="scientific">Stenomitos frigidus AS-A4</name>
    <dbReference type="NCBI Taxonomy" id="2933935"/>
    <lineage>
        <taxon>Bacteria</taxon>
        <taxon>Bacillati</taxon>
        <taxon>Cyanobacteriota</taxon>
        <taxon>Cyanophyceae</taxon>
        <taxon>Leptolyngbyales</taxon>
        <taxon>Leptolyngbyaceae</taxon>
        <taxon>Stenomitos</taxon>
    </lineage>
</organism>
<name>A0ABV0KCE0_9CYAN</name>
<protein>
    <submittedName>
        <fullName evidence="1">Uncharacterized protein</fullName>
    </submittedName>
</protein>
<dbReference type="RefSeq" id="WP_190453276.1">
    <property type="nucleotide sequence ID" value="NZ_JAMPLM010000001.1"/>
</dbReference>
<evidence type="ECO:0000313" key="1">
    <source>
        <dbReference type="EMBL" id="MEP1056885.1"/>
    </source>
</evidence>